<dbReference type="SUPFAM" id="SSF144232">
    <property type="entry name" value="HIT/MYND zinc finger-like"/>
    <property type="match status" value="1"/>
</dbReference>
<evidence type="ECO:0000313" key="6">
    <source>
        <dbReference type="EMBL" id="PSN71702.1"/>
    </source>
</evidence>
<evidence type="ECO:0000256" key="3">
    <source>
        <dbReference type="ARBA" id="ARBA00022833"/>
    </source>
</evidence>
<keyword evidence="7" id="KW-1185">Reference proteome</keyword>
<dbReference type="OrthoDB" id="437457at2759"/>
<dbReference type="Pfam" id="PF01753">
    <property type="entry name" value="zf-MYND"/>
    <property type="match status" value="1"/>
</dbReference>
<dbReference type="PROSITE" id="PS50865">
    <property type="entry name" value="ZF_MYND_2"/>
    <property type="match status" value="1"/>
</dbReference>
<keyword evidence="3" id="KW-0862">Zinc</keyword>
<protein>
    <recommendedName>
        <fullName evidence="5">MYND-type domain-containing protein</fullName>
    </recommendedName>
</protein>
<evidence type="ECO:0000259" key="5">
    <source>
        <dbReference type="PROSITE" id="PS50865"/>
    </source>
</evidence>
<evidence type="ECO:0000256" key="1">
    <source>
        <dbReference type="ARBA" id="ARBA00022723"/>
    </source>
</evidence>
<dbReference type="Proteomes" id="UP000240883">
    <property type="component" value="Unassembled WGS sequence"/>
</dbReference>
<accession>A0A2T2P220</accession>
<gene>
    <name evidence="6" type="ORF">BS50DRAFT_484673</name>
</gene>
<evidence type="ECO:0000256" key="2">
    <source>
        <dbReference type="ARBA" id="ARBA00022771"/>
    </source>
</evidence>
<name>A0A2T2P220_CORCC</name>
<dbReference type="InterPro" id="IPR002893">
    <property type="entry name" value="Znf_MYND"/>
</dbReference>
<feature type="domain" description="MYND-type" evidence="5">
    <location>
        <begin position="34"/>
        <end position="70"/>
    </location>
</feature>
<sequence>MSSNAPLAFSDPWLLRDFIPIDLGLDPNSSTHLCTTCKKPATNLCTCCRNIHYCTSACQTADWPIHKLLCKDYTDVLTSPGPDFRRALLLPAEHPHPYFVWIAWPQDEPYPADMSRYFPGAEFADMGTMVFEDRNVLVALEISYDRNTTSGRELAPNKCIQRLLMYRGNFVVLAYPRERGERVRGVDVDTTVLGPVVEYLDLRASYEGPVFVEQPQKRYGETEWVRILRPVMEHIDRARRMADGRR</sequence>
<dbReference type="AlphaFoldDB" id="A0A2T2P220"/>
<dbReference type="GO" id="GO:0008270">
    <property type="term" value="F:zinc ion binding"/>
    <property type="evidence" value="ECO:0007669"/>
    <property type="project" value="UniProtKB-KW"/>
</dbReference>
<reference evidence="6 7" key="1">
    <citation type="journal article" date="2018" name="Front. Microbiol.">
        <title>Genome-Wide Analysis of Corynespora cassiicola Leaf Fall Disease Putative Effectors.</title>
        <authorList>
            <person name="Lopez D."/>
            <person name="Ribeiro S."/>
            <person name="Label P."/>
            <person name="Fumanal B."/>
            <person name="Venisse J.S."/>
            <person name="Kohler A."/>
            <person name="de Oliveira R.R."/>
            <person name="Labutti K."/>
            <person name="Lipzen A."/>
            <person name="Lail K."/>
            <person name="Bauer D."/>
            <person name="Ohm R.A."/>
            <person name="Barry K.W."/>
            <person name="Spatafora J."/>
            <person name="Grigoriev I.V."/>
            <person name="Martin F.M."/>
            <person name="Pujade-Renaud V."/>
        </authorList>
    </citation>
    <scope>NUCLEOTIDE SEQUENCE [LARGE SCALE GENOMIC DNA]</scope>
    <source>
        <strain evidence="6 7">Philippines</strain>
    </source>
</reference>
<organism evidence="6 7">
    <name type="scientific">Corynespora cassiicola Philippines</name>
    <dbReference type="NCBI Taxonomy" id="1448308"/>
    <lineage>
        <taxon>Eukaryota</taxon>
        <taxon>Fungi</taxon>
        <taxon>Dikarya</taxon>
        <taxon>Ascomycota</taxon>
        <taxon>Pezizomycotina</taxon>
        <taxon>Dothideomycetes</taxon>
        <taxon>Pleosporomycetidae</taxon>
        <taxon>Pleosporales</taxon>
        <taxon>Corynesporascaceae</taxon>
        <taxon>Corynespora</taxon>
    </lineage>
</organism>
<evidence type="ECO:0000256" key="4">
    <source>
        <dbReference type="PROSITE-ProRule" id="PRU00134"/>
    </source>
</evidence>
<dbReference type="Gene3D" id="6.10.140.2220">
    <property type="match status" value="1"/>
</dbReference>
<keyword evidence="1" id="KW-0479">Metal-binding</keyword>
<dbReference type="STRING" id="1448308.A0A2T2P220"/>
<dbReference type="EMBL" id="KZ678130">
    <property type="protein sequence ID" value="PSN71702.1"/>
    <property type="molecule type" value="Genomic_DNA"/>
</dbReference>
<evidence type="ECO:0000313" key="7">
    <source>
        <dbReference type="Proteomes" id="UP000240883"/>
    </source>
</evidence>
<proteinExistence type="predicted"/>
<keyword evidence="2 4" id="KW-0863">Zinc-finger</keyword>